<keyword evidence="1" id="KW-0812">Transmembrane</keyword>
<dbReference type="AlphaFoldDB" id="A0A645EZ19"/>
<name>A0A645EZ19_9ZZZZ</name>
<feature type="transmembrane region" description="Helical" evidence="1">
    <location>
        <begin position="66"/>
        <end position="87"/>
    </location>
</feature>
<evidence type="ECO:0000256" key="1">
    <source>
        <dbReference type="SAM" id="Phobius"/>
    </source>
</evidence>
<dbReference type="EMBL" id="VSSQ01052405">
    <property type="protein sequence ID" value="MPN06502.1"/>
    <property type="molecule type" value="Genomic_DNA"/>
</dbReference>
<keyword evidence="1" id="KW-0472">Membrane</keyword>
<gene>
    <name evidence="2" type="ORF">SDC9_153758</name>
</gene>
<reference evidence="2" key="1">
    <citation type="submission" date="2019-08" db="EMBL/GenBank/DDBJ databases">
        <authorList>
            <person name="Kucharzyk K."/>
            <person name="Murdoch R.W."/>
            <person name="Higgins S."/>
            <person name="Loffler F."/>
        </authorList>
    </citation>
    <scope>NUCLEOTIDE SEQUENCE</scope>
</reference>
<comment type="caution">
    <text evidence="2">The sequence shown here is derived from an EMBL/GenBank/DDBJ whole genome shotgun (WGS) entry which is preliminary data.</text>
</comment>
<proteinExistence type="predicted"/>
<protein>
    <submittedName>
        <fullName evidence="2">Uncharacterized protein</fullName>
    </submittedName>
</protein>
<evidence type="ECO:0000313" key="2">
    <source>
        <dbReference type="EMBL" id="MPN06502.1"/>
    </source>
</evidence>
<sequence length="90" mass="10557">MGGEGHMLDMIKKLELNRTQRKEVGGGRFRSHKRPRITEEYLRNIESVEIEKAEEISSQKKRQYQIIAIVSLIIVVAALLFFFIQLFSHR</sequence>
<organism evidence="2">
    <name type="scientific">bioreactor metagenome</name>
    <dbReference type="NCBI Taxonomy" id="1076179"/>
    <lineage>
        <taxon>unclassified sequences</taxon>
        <taxon>metagenomes</taxon>
        <taxon>ecological metagenomes</taxon>
    </lineage>
</organism>
<accession>A0A645EZ19</accession>
<keyword evidence="1" id="KW-1133">Transmembrane helix</keyword>